<proteinExistence type="predicted"/>
<reference evidence="2" key="1">
    <citation type="submission" date="2023-01" db="EMBL/GenBank/DDBJ databases">
        <title>Genome assembly of the deep-sea coral Lophelia pertusa.</title>
        <authorList>
            <person name="Herrera S."/>
            <person name="Cordes E."/>
        </authorList>
    </citation>
    <scope>NUCLEOTIDE SEQUENCE</scope>
    <source>
        <strain evidence="2">USNM1676648</strain>
        <tissue evidence="2">Polyp</tissue>
    </source>
</reference>
<dbReference type="OrthoDB" id="5985213at2759"/>
<dbReference type="AlphaFoldDB" id="A0A9W9ZEL9"/>
<dbReference type="Proteomes" id="UP001163046">
    <property type="component" value="Unassembled WGS sequence"/>
</dbReference>
<gene>
    <name evidence="2" type="ORF">OS493_017677</name>
</gene>
<dbReference type="Gene3D" id="2.60.40.2080">
    <property type="match status" value="1"/>
</dbReference>
<dbReference type="GO" id="GO:0030246">
    <property type="term" value="F:carbohydrate binding"/>
    <property type="evidence" value="ECO:0007669"/>
    <property type="project" value="InterPro"/>
</dbReference>
<dbReference type="Pfam" id="PF09458">
    <property type="entry name" value="H_lectin"/>
    <property type="match status" value="1"/>
</dbReference>
<feature type="domain" description="H-type lectin" evidence="1">
    <location>
        <begin position="19"/>
        <end position="84"/>
    </location>
</feature>
<comment type="caution">
    <text evidence="2">The sequence shown here is derived from an EMBL/GenBank/DDBJ whole genome shotgun (WGS) entry which is preliminary data.</text>
</comment>
<accession>A0A9W9ZEL9</accession>
<evidence type="ECO:0000313" key="3">
    <source>
        <dbReference type="Proteomes" id="UP001163046"/>
    </source>
</evidence>
<evidence type="ECO:0000259" key="1">
    <source>
        <dbReference type="Pfam" id="PF09458"/>
    </source>
</evidence>
<dbReference type="GO" id="GO:0007155">
    <property type="term" value="P:cell adhesion"/>
    <property type="evidence" value="ECO:0007669"/>
    <property type="project" value="InterPro"/>
</dbReference>
<keyword evidence="3" id="KW-1185">Reference proteome</keyword>
<dbReference type="InterPro" id="IPR019019">
    <property type="entry name" value="H-type_lectin_domain"/>
</dbReference>
<sequence length="128" mass="14739">MLDGAASFSTFTSGTKCERVDFAQRFSSVPKVLATVRHSISNRPQDAMSVWIEELKEDYFRICLREVKTFDGKHQNLEVDWLAFTRGGVQLTFQGNYSLKMVVLLWNKTILRSARFTISLKSFTHLQL</sequence>
<organism evidence="2 3">
    <name type="scientific">Desmophyllum pertusum</name>
    <dbReference type="NCBI Taxonomy" id="174260"/>
    <lineage>
        <taxon>Eukaryota</taxon>
        <taxon>Metazoa</taxon>
        <taxon>Cnidaria</taxon>
        <taxon>Anthozoa</taxon>
        <taxon>Hexacorallia</taxon>
        <taxon>Scleractinia</taxon>
        <taxon>Caryophylliina</taxon>
        <taxon>Caryophylliidae</taxon>
        <taxon>Desmophyllum</taxon>
    </lineage>
</organism>
<protein>
    <recommendedName>
        <fullName evidence="1">H-type lectin domain-containing protein</fullName>
    </recommendedName>
</protein>
<evidence type="ECO:0000313" key="2">
    <source>
        <dbReference type="EMBL" id="KAJ7379178.1"/>
    </source>
</evidence>
<dbReference type="EMBL" id="MU826359">
    <property type="protein sequence ID" value="KAJ7379178.1"/>
    <property type="molecule type" value="Genomic_DNA"/>
</dbReference>
<name>A0A9W9ZEL9_9CNID</name>
<dbReference type="InterPro" id="IPR037221">
    <property type="entry name" value="H-type_lectin_dom_sf"/>
</dbReference>